<evidence type="ECO:0000256" key="1">
    <source>
        <dbReference type="ARBA" id="ARBA00023015"/>
    </source>
</evidence>
<dbReference type="CDD" id="cd01574">
    <property type="entry name" value="PBP1_LacI"/>
    <property type="match status" value="1"/>
</dbReference>
<keyword evidence="3" id="KW-0804">Transcription</keyword>
<dbReference type="Pfam" id="PF00356">
    <property type="entry name" value="LacI"/>
    <property type="match status" value="1"/>
</dbReference>
<sequence length="338" mass="35972">MTAIQKQRPPVMADVAKEAGVSHQTVSRVLNDHPNVRGDTRARVLEAIDKLGYRRNLVARALVTRHSRTLGVVSFDTTLYGPASTVYGIEQAARAAGYFVSIVSLTSIDKAGVRDALDYLADQGVDGIVVVAPQRSAAEALADLPVGVPAVAVEGGQAGDVAVVCVDQVEGGRLATEHLLSLGHETVWHVRGPSDWLEAEGRVAGWRAALARAGRAAPEPLAGDWSPRSGYEAGRGLARMADVTAVFVANDQMALGVLRAFAEQGVKVPEQVSVVGFDDIPESEFFSPPLTTVRQDFGAVGRHSIGVLLRQIEADGPREPERLVVPPTFVPRVSTARR</sequence>
<name>A0A918AA53_9ACTN</name>
<dbReference type="SUPFAM" id="SSF53822">
    <property type="entry name" value="Periplasmic binding protein-like I"/>
    <property type="match status" value="1"/>
</dbReference>
<dbReference type="Pfam" id="PF13377">
    <property type="entry name" value="Peripla_BP_3"/>
    <property type="match status" value="1"/>
</dbReference>
<dbReference type="InterPro" id="IPR028082">
    <property type="entry name" value="Peripla_BP_I"/>
</dbReference>
<dbReference type="InterPro" id="IPR046335">
    <property type="entry name" value="LacI/GalR-like_sensor"/>
</dbReference>
<evidence type="ECO:0000256" key="2">
    <source>
        <dbReference type="ARBA" id="ARBA00023125"/>
    </source>
</evidence>
<dbReference type="CDD" id="cd01392">
    <property type="entry name" value="HTH_LacI"/>
    <property type="match status" value="1"/>
</dbReference>
<dbReference type="GO" id="GO:0003700">
    <property type="term" value="F:DNA-binding transcription factor activity"/>
    <property type="evidence" value="ECO:0007669"/>
    <property type="project" value="TreeGrafter"/>
</dbReference>
<proteinExistence type="predicted"/>
<comment type="caution">
    <text evidence="5">The sequence shown here is derived from an EMBL/GenBank/DDBJ whole genome shotgun (WGS) entry which is preliminary data.</text>
</comment>
<dbReference type="PROSITE" id="PS50932">
    <property type="entry name" value="HTH_LACI_2"/>
    <property type="match status" value="1"/>
</dbReference>
<feature type="domain" description="HTH lacI-type" evidence="4">
    <location>
        <begin position="10"/>
        <end position="64"/>
    </location>
</feature>
<reference evidence="5" key="2">
    <citation type="submission" date="2020-09" db="EMBL/GenBank/DDBJ databases">
        <authorList>
            <person name="Sun Q."/>
            <person name="Zhou Y."/>
        </authorList>
    </citation>
    <scope>NUCLEOTIDE SEQUENCE</scope>
    <source>
        <strain evidence="5">CGMCC 4.7430</strain>
    </source>
</reference>
<dbReference type="PANTHER" id="PTHR30146">
    <property type="entry name" value="LACI-RELATED TRANSCRIPTIONAL REPRESSOR"/>
    <property type="match status" value="1"/>
</dbReference>
<organism evidence="5 6">
    <name type="scientific">Nonomuraea glycinis</name>
    <dbReference type="NCBI Taxonomy" id="2047744"/>
    <lineage>
        <taxon>Bacteria</taxon>
        <taxon>Bacillati</taxon>
        <taxon>Actinomycetota</taxon>
        <taxon>Actinomycetes</taxon>
        <taxon>Streptosporangiales</taxon>
        <taxon>Streptosporangiaceae</taxon>
        <taxon>Nonomuraea</taxon>
    </lineage>
</organism>
<dbReference type="PROSITE" id="PS00356">
    <property type="entry name" value="HTH_LACI_1"/>
    <property type="match status" value="1"/>
</dbReference>
<dbReference type="Gene3D" id="3.40.50.2300">
    <property type="match status" value="2"/>
</dbReference>
<dbReference type="PANTHER" id="PTHR30146:SF109">
    <property type="entry name" value="HTH-TYPE TRANSCRIPTIONAL REGULATOR GALS"/>
    <property type="match status" value="1"/>
</dbReference>
<dbReference type="InterPro" id="IPR000843">
    <property type="entry name" value="HTH_LacI"/>
</dbReference>
<reference evidence="5" key="1">
    <citation type="journal article" date="2014" name="Int. J. Syst. Evol. Microbiol.">
        <title>Complete genome sequence of Corynebacterium casei LMG S-19264T (=DSM 44701T), isolated from a smear-ripened cheese.</title>
        <authorList>
            <consortium name="US DOE Joint Genome Institute (JGI-PGF)"/>
            <person name="Walter F."/>
            <person name="Albersmeier A."/>
            <person name="Kalinowski J."/>
            <person name="Ruckert C."/>
        </authorList>
    </citation>
    <scope>NUCLEOTIDE SEQUENCE</scope>
    <source>
        <strain evidence="5">CGMCC 4.7430</strain>
    </source>
</reference>
<dbReference type="Gene3D" id="1.10.260.40">
    <property type="entry name" value="lambda repressor-like DNA-binding domains"/>
    <property type="match status" value="1"/>
</dbReference>
<dbReference type="AlphaFoldDB" id="A0A918AA53"/>
<dbReference type="SMART" id="SM00354">
    <property type="entry name" value="HTH_LACI"/>
    <property type="match status" value="1"/>
</dbReference>
<dbReference type="EMBL" id="BMNK01000008">
    <property type="protein sequence ID" value="GGP10283.1"/>
    <property type="molecule type" value="Genomic_DNA"/>
</dbReference>
<gene>
    <name evidence="5" type="ORF">GCM10012278_49320</name>
</gene>
<dbReference type="InterPro" id="IPR010982">
    <property type="entry name" value="Lambda_DNA-bd_dom_sf"/>
</dbReference>
<dbReference type="GO" id="GO:0000976">
    <property type="term" value="F:transcription cis-regulatory region binding"/>
    <property type="evidence" value="ECO:0007669"/>
    <property type="project" value="TreeGrafter"/>
</dbReference>
<keyword evidence="6" id="KW-1185">Reference proteome</keyword>
<evidence type="ECO:0000256" key="3">
    <source>
        <dbReference type="ARBA" id="ARBA00023163"/>
    </source>
</evidence>
<evidence type="ECO:0000313" key="5">
    <source>
        <dbReference type="EMBL" id="GGP10283.1"/>
    </source>
</evidence>
<accession>A0A918AA53</accession>
<keyword evidence="1" id="KW-0805">Transcription regulation</keyword>
<evidence type="ECO:0000313" key="6">
    <source>
        <dbReference type="Proteomes" id="UP000660745"/>
    </source>
</evidence>
<dbReference type="SUPFAM" id="SSF47413">
    <property type="entry name" value="lambda repressor-like DNA-binding domains"/>
    <property type="match status" value="1"/>
</dbReference>
<keyword evidence="2" id="KW-0238">DNA-binding</keyword>
<protein>
    <submittedName>
        <fullName evidence="5">LacI family transcriptional regulator</fullName>
    </submittedName>
</protein>
<dbReference type="Proteomes" id="UP000660745">
    <property type="component" value="Unassembled WGS sequence"/>
</dbReference>
<evidence type="ECO:0000259" key="4">
    <source>
        <dbReference type="PROSITE" id="PS50932"/>
    </source>
</evidence>